<dbReference type="Proteomes" id="UP001595960">
    <property type="component" value="Unassembled WGS sequence"/>
</dbReference>
<comment type="caution">
    <text evidence="3">The sequence shown here is derived from an EMBL/GenBank/DDBJ whole genome shotgun (WGS) entry which is preliminary data.</text>
</comment>
<organism evidence="3 4">
    <name type="scientific">Agromyces aurantiacus</name>
    <dbReference type="NCBI Taxonomy" id="165814"/>
    <lineage>
        <taxon>Bacteria</taxon>
        <taxon>Bacillati</taxon>
        <taxon>Actinomycetota</taxon>
        <taxon>Actinomycetes</taxon>
        <taxon>Micrococcales</taxon>
        <taxon>Microbacteriaceae</taxon>
        <taxon>Agromyces</taxon>
    </lineage>
</organism>
<feature type="transmembrane region" description="Helical" evidence="1">
    <location>
        <begin position="12"/>
        <end position="36"/>
    </location>
</feature>
<evidence type="ECO:0000313" key="4">
    <source>
        <dbReference type="Proteomes" id="UP001595960"/>
    </source>
</evidence>
<proteinExistence type="predicted"/>
<sequence length="134" mass="15244">MLYSGSNTFWDFLVWLFWFYVIISCIWIFITVFIDIFRDSTLNGWAKALWVLFLVFFPFLAAFIYLIARGRSMTQRNLERAQAMNSQQAEYIRSVAGSGQSAAAEIESAKKLLDSGAITQAEYESLKAKALQGA</sequence>
<evidence type="ECO:0000256" key="1">
    <source>
        <dbReference type="SAM" id="Phobius"/>
    </source>
</evidence>
<name>A0ABV9R2L5_9MICO</name>
<reference evidence="4" key="1">
    <citation type="journal article" date="2019" name="Int. J. Syst. Evol. Microbiol.">
        <title>The Global Catalogue of Microorganisms (GCM) 10K type strain sequencing project: providing services to taxonomists for standard genome sequencing and annotation.</title>
        <authorList>
            <consortium name="The Broad Institute Genomics Platform"/>
            <consortium name="The Broad Institute Genome Sequencing Center for Infectious Disease"/>
            <person name="Wu L."/>
            <person name="Ma J."/>
        </authorList>
    </citation>
    <scope>NUCLEOTIDE SEQUENCE [LARGE SCALE GENOMIC DNA]</scope>
    <source>
        <strain evidence="4">CGMCC 1.12192</strain>
    </source>
</reference>
<dbReference type="Pfam" id="PF09851">
    <property type="entry name" value="SHOCT"/>
    <property type="match status" value="1"/>
</dbReference>
<keyword evidence="1" id="KW-1133">Transmembrane helix</keyword>
<evidence type="ECO:0000313" key="3">
    <source>
        <dbReference type="EMBL" id="MFC4827835.1"/>
    </source>
</evidence>
<feature type="domain" description="SHOCT" evidence="2">
    <location>
        <begin position="105"/>
        <end position="131"/>
    </location>
</feature>
<evidence type="ECO:0000259" key="2">
    <source>
        <dbReference type="Pfam" id="PF09851"/>
    </source>
</evidence>
<feature type="transmembrane region" description="Helical" evidence="1">
    <location>
        <begin position="48"/>
        <end position="68"/>
    </location>
</feature>
<gene>
    <name evidence="3" type="ORF">ACFPER_03475</name>
</gene>
<keyword evidence="4" id="KW-1185">Reference proteome</keyword>
<dbReference type="RefSeq" id="WP_307835093.1">
    <property type="nucleotide sequence ID" value="NZ_JAFBBW010000001.1"/>
</dbReference>
<protein>
    <submittedName>
        <fullName evidence="3">SHOCT domain-containing protein</fullName>
    </submittedName>
</protein>
<dbReference type="InterPro" id="IPR018649">
    <property type="entry name" value="SHOCT"/>
</dbReference>
<accession>A0ABV9R2L5</accession>
<keyword evidence="1" id="KW-0812">Transmembrane</keyword>
<dbReference type="EMBL" id="JBHSJC010000001">
    <property type="protein sequence ID" value="MFC4827835.1"/>
    <property type="molecule type" value="Genomic_DNA"/>
</dbReference>
<keyword evidence="1" id="KW-0472">Membrane</keyword>